<dbReference type="InterPro" id="IPR022898">
    <property type="entry name" value="RNase_HII"/>
</dbReference>
<accession>A0ABN6ZBG3</accession>
<feature type="binding site" evidence="14 15">
    <location>
        <position position="169"/>
    </location>
    <ligand>
        <name>a divalent metal cation</name>
        <dbReference type="ChEBI" id="CHEBI:60240"/>
    </ligand>
</feature>
<feature type="domain" description="RNase H type-2" evidence="17">
    <location>
        <begin position="71"/>
        <end position="260"/>
    </location>
</feature>
<keyword evidence="11 14" id="KW-0255">Endonuclease</keyword>
<comment type="catalytic activity">
    <reaction evidence="1 14 15 16">
        <text>Endonucleolytic cleavage to 5'-phosphomonoester.</text>
        <dbReference type="EC" id="3.1.26.4"/>
    </reaction>
</comment>
<evidence type="ECO:0000256" key="6">
    <source>
        <dbReference type="ARBA" id="ARBA00012180"/>
    </source>
</evidence>
<dbReference type="InterPro" id="IPR024567">
    <property type="entry name" value="RNase_HII/HIII_dom"/>
</dbReference>
<keyword evidence="12 14" id="KW-0378">Hydrolase</keyword>
<comment type="function">
    <text evidence="3 14 16">Endonuclease that specifically degrades the RNA of RNA-DNA hybrids.</text>
</comment>
<comment type="cofactor">
    <cofactor evidence="14 15">
        <name>Mn(2+)</name>
        <dbReference type="ChEBI" id="CHEBI:29035"/>
    </cofactor>
    <cofactor evidence="14 15">
        <name>Mg(2+)</name>
        <dbReference type="ChEBI" id="CHEBI:18420"/>
    </cofactor>
    <text evidence="14 15">Manganese or magnesium. Binds 1 divalent metal ion per monomer in the absence of substrate. May bind a second metal ion after substrate binding.</text>
</comment>
<sequence>MENYTISEIKNLLQQDIVEDSILEKLKEDNRIGVQRLVRQYEKKVQREYDEFQKFITMSIYENELRYNGIDLIAGVDEVGRGPLAGPVVAAAVILPTDCWLFGIDDSKKLSEAKRQYFYEEIQKHAIGIGVGICTSEEIDRLNIYEATKLAMERAINHLQQQPQHLLLDAIQLPRVNIAQTSIIKGDAKSVSIAAASIVAKVTRDAYMKDLGEKYPNYGFERHVGYGTKEHLQAIEDYGIVAEHRKSFEPIRSKQKKITKM</sequence>
<dbReference type="PANTHER" id="PTHR10954:SF18">
    <property type="entry name" value="RIBONUCLEASE HII"/>
    <property type="match status" value="1"/>
</dbReference>
<comment type="cofactor">
    <cofactor evidence="2">
        <name>Mg(2+)</name>
        <dbReference type="ChEBI" id="CHEBI:18420"/>
    </cofactor>
</comment>
<evidence type="ECO:0000256" key="4">
    <source>
        <dbReference type="ARBA" id="ARBA00004496"/>
    </source>
</evidence>
<dbReference type="PROSITE" id="PS51975">
    <property type="entry name" value="RNASE_H_2"/>
    <property type="match status" value="1"/>
</dbReference>
<dbReference type="HAMAP" id="MF_00052_B">
    <property type="entry name" value="RNase_HII_B"/>
    <property type="match status" value="1"/>
</dbReference>
<feature type="binding site" evidence="14 15">
    <location>
        <position position="78"/>
    </location>
    <ligand>
        <name>a divalent metal cation</name>
        <dbReference type="ChEBI" id="CHEBI:60240"/>
    </ligand>
</feature>
<evidence type="ECO:0000256" key="7">
    <source>
        <dbReference type="ARBA" id="ARBA00019179"/>
    </source>
</evidence>
<name>A0ABN6ZBG3_9FIRM</name>
<keyword evidence="19" id="KW-1185">Reference proteome</keyword>
<evidence type="ECO:0000256" key="15">
    <source>
        <dbReference type="PROSITE-ProRule" id="PRU01319"/>
    </source>
</evidence>
<evidence type="ECO:0000259" key="17">
    <source>
        <dbReference type="PROSITE" id="PS51975"/>
    </source>
</evidence>
<dbReference type="Pfam" id="PF01351">
    <property type="entry name" value="RNase_HII"/>
    <property type="match status" value="1"/>
</dbReference>
<evidence type="ECO:0000256" key="13">
    <source>
        <dbReference type="ARBA" id="ARBA00023211"/>
    </source>
</evidence>
<keyword evidence="9 14" id="KW-0540">Nuclease</keyword>
<evidence type="ECO:0000313" key="18">
    <source>
        <dbReference type="EMBL" id="BEH91207.1"/>
    </source>
</evidence>
<comment type="similarity">
    <text evidence="5 14 16">Belongs to the RNase HII family.</text>
</comment>
<dbReference type="EC" id="3.1.26.4" evidence="6 14"/>
<evidence type="ECO:0000256" key="12">
    <source>
        <dbReference type="ARBA" id="ARBA00022801"/>
    </source>
</evidence>
<dbReference type="CDD" id="cd07182">
    <property type="entry name" value="RNase_HII_bacteria_HII_like"/>
    <property type="match status" value="1"/>
</dbReference>
<dbReference type="SUPFAM" id="SSF53098">
    <property type="entry name" value="Ribonuclease H-like"/>
    <property type="match status" value="1"/>
</dbReference>
<evidence type="ECO:0000256" key="14">
    <source>
        <dbReference type="HAMAP-Rule" id="MF_00052"/>
    </source>
</evidence>
<organism evidence="18 19">
    <name type="scientific">Turicibacter faecis</name>
    <dbReference type="NCBI Taxonomy" id="2963365"/>
    <lineage>
        <taxon>Bacteria</taxon>
        <taxon>Bacillati</taxon>
        <taxon>Bacillota</taxon>
        <taxon>Erysipelotrichia</taxon>
        <taxon>Erysipelotrichales</taxon>
        <taxon>Turicibacteraceae</taxon>
        <taxon>Turicibacter</taxon>
    </lineage>
</organism>
<dbReference type="NCBIfam" id="NF000595">
    <property type="entry name" value="PRK00015.1-3"/>
    <property type="match status" value="1"/>
</dbReference>
<gene>
    <name evidence="14 18" type="primary">rnhB</name>
    <name evidence="18" type="ORF">T23_13090</name>
</gene>
<feature type="binding site" evidence="14 15">
    <location>
        <position position="77"/>
    </location>
    <ligand>
        <name>a divalent metal cation</name>
        <dbReference type="ChEBI" id="CHEBI:60240"/>
    </ligand>
</feature>
<dbReference type="RefSeq" id="WP_161832196.1">
    <property type="nucleotide sequence ID" value="NZ_AP028127.1"/>
</dbReference>
<protein>
    <recommendedName>
        <fullName evidence="7 14">Ribonuclease HII</fullName>
        <shortName evidence="14">RNase HII</shortName>
        <ecNumber evidence="6 14">3.1.26.4</ecNumber>
    </recommendedName>
</protein>
<keyword evidence="10 14" id="KW-0479">Metal-binding</keyword>
<evidence type="ECO:0000256" key="9">
    <source>
        <dbReference type="ARBA" id="ARBA00022722"/>
    </source>
</evidence>
<dbReference type="InterPro" id="IPR012337">
    <property type="entry name" value="RNaseH-like_sf"/>
</dbReference>
<evidence type="ECO:0000256" key="5">
    <source>
        <dbReference type="ARBA" id="ARBA00007383"/>
    </source>
</evidence>
<evidence type="ECO:0000256" key="2">
    <source>
        <dbReference type="ARBA" id="ARBA00001946"/>
    </source>
</evidence>
<evidence type="ECO:0000256" key="1">
    <source>
        <dbReference type="ARBA" id="ARBA00000077"/>
    </source>
</evidence>
<keyword evidence="13 14" id="KW-0464">Manganese</keyword>
<dbReference type="InterPro" id="IPR036397">
    <property type="entry name" value="RNaseH_sf"/>
</dbReference>
<dbReference type="Proteomes" id="UP001432099">
    <property type="component" value="Chromosome"/>
</dbReference>
<evidence type="ECO:0000256" key="8">
    <source>
        <dbReference type="ARBA" id="ARBA00022490"/>
    </source>
</evidence>
<dbReference type="InterPro" id="IPR001352">
    <property type="entry name" value="RNase_HII/HIII"/>
</dbReference>
<dbReference type="NCBIfam" id="NF000594">
    <property type="entry name" value="PRK00015.1-1"/>
    <property type="match status" value="1"/>
</dbReference>
<dbReference type="PANTHER" id="PTHR10954">
    <property type="entry name" value="RIBONUCLEASE H2 SUBUNIT A"/>
    <property type="match status" value="1"/>
</dbReference>
<evidence type="ECO:0000256" key="11">
    <source>
        <dbReference type="ARBA" id="ARBA00022759"/>
    </source>
</evidence>
<evidence type="ECO:0000256" key="10">
    <source>
        <dbReference type="ARBA" id="ARBA00022723"/>
    </source>
</evidence>
<evidence type="ECO:0000313" key="19">
    <source>
        <dbReference type="Proteomes" id="UP001432099"/>
    </source>
</evidence>
<evidence type="ECO:0000256" key="16">
    <source>
        <dbReference type="RuleBase" id="RU003515"/>
    </source>
</evidence>
<proteinExistence type="inferred from homology"/>
<reference evidence="18" key="1">
    <citation type="journal article" date="2024" name="Int. J. Syst. Evol. Microbiol.">
        <title>Turicibacter faecis sp. nov., isolated from faeces of heart failure mouse model.</title>
        <authorList>
            <person name="Imamura Y."/>
            <person name="Motooka D."/>
            <person name="Nakajima Y."/>
            <person name="Ito S."/>
            <person name="Kitakaze M."/>
            <person name="Iida T."/>
            <person name="Nakamura S."/>
        </authorList>
    </citation>
    <scope>NUCLEOTIDE SEQUENCE</scope>
    <source>
        <strain evidence="18">TC023</strain>
    </source>
</reference>
<comment type="subcellular location">
    <subcellularLocation>
        <location evidence="4 14">Cytoplasm</location>
    </subcellularLocation>
</comment>
<keyword evidence="8 14" id="KW-0963">Cytoplasm</keyword>
<evidence type="ECO:0000256" key="3">
    <source>
        <dbReference type="ARBA" id="ARBA00004065"/>
    </source>
</evidence>
<dbReference type="Gene3D" id="3.30.420.10">
    <property type="entry name" value="Ribonuclease H-like superfamily/Ribonuclease H"/>
    <property type="match status" value="1"/>
</dbReference>
<dbReference type="EMBL" id="AP028127">
    <property type="protein sequence ID" value="BEH91207.1"/>
    <property type="molecule type" value="Genomic_DNA"/>
</dbReference>